<evidence type="ECO:0000313" key="2">
    <source>
        <dbReference type="EMBL" id="MBW0467733.1"/>
    </source>
</evidence>
<reference evidence="2" key="1">
    <citation type="submission" date="2021-03" db="EMBL/GenBank/DDBJ databases">
        <title>Draft genome sequence of rust myrtle Austropuccinia psidii MF-1, a brazilian biotype.</title>
        <authorList>
            <person name="Quecine M.C."/>
            <person name="Pachon D.M.R."/>
            <person name="Bonatelli M.L."/>
            <person name="Correr F.H."/>
            <person name="Franceschini L.M."/>
            <person name="Leite T.F."/>
            <person name="Margarido G.R.A."/>
            <person name="Almeida C.A."/>
            <person name="Ferrarezi J.A."/>
            <person name="Labate C.A."/>
        </authorList>
    </citation>
    <scope>NUCLEOTIDE SEQUENCE</scope>
    <source>
        <strain evidence="2">MF-1</strain>
    </source>
</reference>
<evidence type="ECO:0000313" key="3">
    <source>
        <dbReference type="Proteomes" id="UP000765509"/>
    </source>
</evidence>
<organism evidence="2 3">
    <name type="scientific">Austropuccinia psidii MF-1</name>
    <dbReference type="NCBI Taxonomy" id="1389203"/>
    <lineage>
        <taxon>Eukaryota</taxon>
        <taxon>Fungi</taxon>
        <taxon>Dikarya</taxon>
        <taxon>Basidiomycota</taxon>
        <taxon>Pucciniomycotina</taxon>
        <taxon>Pucciniomycetes</taxon>
        <taxon>Pucciniales</taxon>
        <taxon>Sphaerophragmiaceae</taxon>
        <taxon>Austropuccinia</taxon>
    </lineage>
</organism>
<dbReference type="AlphaFoldDB" id="A0A9Q3BM74"/>
<dbReference type="Pfam" id="PF01498">
    <property type="entry name" value="HTH_Tnp_Tc3_2"/>
    <property type="match status" value="1"/>
</dbReference>
<dbReference type="InterPro" id="IPR036397">
    <property type="entry name" value="RNaseH_sf"/>
</dbReference>
<dbReference type="GO" id="GO:0003677">
    <property type="term" value="F:DNA binding"/>
    <property type="evidence" value="ECO:0007669"/>
    <property type="project" value="InterPro"/>
</dbReference>
<keyword evidence="3" id="KW-1185">Reference proteome</keyword>
<dbReference type="InterPro" id="IPR002492">
    <property type="entry name" value="Transposase_Tc1-like"/>
</dbReference>
<dbReference type="EMBL" id="AVOT02001660">
    <property type="protein sequence ID" value="MBW0467733.1"/>
    <property type="molecule type" value="Genomic_DNA"/>
</dbReference>
<feature type="domain" description="Transposase Tc1-like" evidence="1">
    <location>
        <begin position="3"/>
        <end position="46"/>
    </location>
</feature>
<comment type="caution">
    <text evidence="2">The sequence shown here is derived from an EMBL/GenBank/DDBJ whole genome shotgun (WGS) entry which is preliminary data.</text>
</comment>
<protein>
    <recommendedName>
        <fullName evidence="1">Transposase Tc1-like domain-containing protein</fullName>
    </recommendedName>
</protein>
<dbReference type="Proteomes" id="UP000765509">
    <property type="component" value="Unassembled WGS sequence"/>
</dbReference>
<proteinExistence type="predicted"/>
<dbReference type="GO" id="GO:0015074">
    <property type="term" value="P:DNA integration"/>
    <property type="evidence" value="ECO:0007669"/>
    <property type="project" value="InterPro"/>
</dbReference>
<dbReference type="Gene3D" id="3.30.420.10">
    <property type="entry name" value="Ribonuclease H-like superfamily/Ribonuclease H"/>
    <property type="match status" value="1"/>
</dbReference>
<dbReference type="GO" id="GO:0006313">
    <property type="term" value="P:DNA transposition"/>
    <property type="evidence" value="ECO:0007669"/>
    <property type="project" value="InterPro"/>
</dbReference>
<accession>A0A9Q3BM74</accession>
<name>A0A9Q3BM74_9BASI</name>
<dbReference type="OrthoDB" id="3268173at2759"/>
<gene>
    <name evidence="2" type="ORF">O181_007448</name>
</gene>
<evidence type="ECO:0000259" key="1">
    <source>
        <dbReference type="Pfam" id="PF01498"/>
    </source>
</evidence>
<sequence>MVDVSVNTLRKSIHELGRRSRIAVEKPYLSPRHMQRRLEFARAHLHWTINDWSRVVWTDESSFELGESVTQKRVWRTTNEKYQLESMAVNH</sequence>